<keyword evidence="4 6" id="KW-1133">Transmembrane helix</keyword>
<feature type="transmembrane region" description="Helical" evidence="6">
    <location>
        <begin position="153"/>
        <end position="177"/>
    </location>
</feature>
<evidence type="ECO:0000313" key="7">
    <source>
        <dbReference type="EMBL" id="KAK8891593.1"/>
    </source>
</evidence>
<evidence type="ECO:0000256" key="5">
    <source>
        <dbReference type="ARBA" id="ARBA00023136"/>
    </source>
</evidence>
<protein>
    <submittedName>
        <fullName evidence="7">LMBR1 domain-containing protein 2</fullName>
    </submittedName>
</protein>
<dbReference type="Pfam" id="PF04791">
    <property type="entry name" value="LMBR1"/>
    <property type="match status" value="1"/>
</dbReference>
<accession>A0ABR2KKB4</accession>
<evidence type="ECO:0000256" key="1">
    <source>
        <dbReference type="ARBA" id="ARBA00004141"/>
    </source>
</evidence>
<feature type="transmembrane region" description="Helical" evidence="6">
    <location>
        <begin position="467"/>
        <end position="487"/>
    </location>
</feature>
<reference evidence="7 8" key="1">
    <citation type="submission" date="2024-04" db="EMBL/GenBank/DDBJ databases">
        <title>Tritrichomonas musculus Genome.</title>
        <authorList>
            <person name="Alves-Ferreira E."/>
            <person name="Grigg M."/>
            <person name="Lorenzi H."/>
            <person name="Galac M."/>
        </authorList>
    </citation>
    <scope>NUCLEOTIDE SEQUENCE [LARGE SCALE GENOMIC DNA]</scope>
    <source>
        <strain evidence="7 8">EAF2021</strain>
    </source>
</reference>
<dbReference type="EMBL" id="JAPFFF010000004">
    <property type="protein sequence ID" value="KAK8891593.1"/>
    <property type="molecule type" value="Genomic_DNA"/>
</dbReference>
<evidence type="ECO:0000256" key="2">
    <source>
        <dbReference type="ARBA" id="ARBA00010487"/>
    </source>
</evidence>
<dbReference type="PANTHER" id="PTHR21355:SF0">
    <property type="entry name" value="G-PROTEIN COUPLED RECEPTOR-ASSOCIATED PROTEIN LMBRD2"/>
    <property type="match status" value="1"/>
</dbReference>
<evidence type="ECO:0000256" key="3">
    <source>
        <dbReference type="ARBA" id="ARBA00022692"/>
    </source>
</evidence>
<keyword evidence="5 6" id="KW-0472">Membrane</keyword>
<feature type="transmembrane region" description="Helical" evidence="6">
    <location>
        <begin position="379"/>
        <end position="400"/>
    </location>
</feature>
<feature type="transmembrane region" description="Helical" evidence="6">
    <location>
        <begin position="6"/>
        <end position="29"/>
    </location>
</feature>
<gene>
    <name evidence="7" type="ORF">M9Y10_028806</name>
</gene>
<evidence type="ECO:0000256" key="6">
    <source>
        <dbReference type="SAM" id="Phobius"/>
    </source>
</evidence>
<dbReference type="PANTHER" id="PTHR21355">
    <property type="entry name" value="G-PROTEIN COUPLED RECEPTOR-ASSOCIATED PROTEIN LMBRD2"/>
    <property type="match status" value="1"/>
</dbReference>
<organism evidence="7 8">
    <name type="scientific">Tritrichomonas musculus</name>
    <dbReference type="NCBI Taxonomy" id="1915356"/>
    <lineage>
        <taxon>Eukaryota</taxon>
        <taxon>Metamonada</taxon>
        <taxon>Parabasalia</taxon>
        <taxon>Tritrichomonadida</taxon>
        <taxon>Tritrichomonadidae</taxon>
        <taxon>Tritrichomonas</taxon>
    </lineage>
</organism>
<feature type="transmembrane region" description="Helical" evidence="6">
    <location>
        <begin position="36"/>
        <end position="58"/>
    </location>
</feature>
<dbReference type="InterPro" id="IPR051584">
    <property type="entry name" value="GPCR-associated_LMBR1"/>
</dbReference>
<feature type="transmembrane region" description="Helical" evidence="6">
    <location>
        <begin position="78"/>
        <end position="102"/>
    </location>
</feature>
<keyword evidence="8" id="KW-1185">Reference proteome</keyword>
<evidence type="ECO:0000313" key="8">
    <source>
        <dbReference type="Proteomes" id="UP001470230"/>
    </source>
</evidence>
<proteinExistence type="inferred from homology"/>
<comment type="similarity">
    <text evidence="2">Belongs to the LIMR family.</text>
</comment>
<dbReference type="Proteomes" id="UP001470230">
    <property type="component" value="Unassembled WGS sequence"/>
</dbReference>
<dbReference type="InterPro" id="IPR006876">
    <property type="entry name" value="LMBR1-like_membr_prot"/>
</dbReference>
<comment type="caution">
    <text evidence="7">The sequence shown here is derived from an EMBL/GenBank/DDBJ whole genome shotgun (WGS) entry which is preliminary data.</text>
</comment>
<comment type="subcellular location">
    <subcellularLocation>
        <location evidence="1">Membrane</location>
        <topology evidence="1">Multi-pass membrane protein</topology>
    </subcellularLocation>
</comment>
<feature type="transmembrane region" description="Helical" evidence="6">
    <location>
        <begin position="122"/>
        <end position="141"/>
    </location>
</feature>
<keyword evidence="3 6" id="KW-0812">Transmembrane</keyword>
<feature type="transmembrane region" description="Helical" evidence="6">
    <location>
        <begin position="421"/>
        <end position="440"/>
    </location>
</feature>
<evidence type="ECO:0000256" key="4">
    <source>
        <dbReference type="ARBA" id="ARBA00022989"/>
    </source>
</evidence>
<name>A0ABR2KKB4_9EUKA</name>
<feature type="transmembrane region" description="Helical" evidence="6">
    <location>
        <begin position="334"/>
        <end position="359"/>
    </location>
</feature>
<sequence>MFSISTDYISPAAVCLLATIVLLTFFHYYGMFKFPWFVSSSLLVYALVVVFMTFGLLPYDISNSLFGPPNYDNHILKIVIQCLYWGTWILGWGLTPVFCCVYTYKYALTPCRRVWYSIRYNLVWYAIAFVIGSIFLIIYVATTGITWKNLVALGYAMCNAYGLTLVVFLLGHGLIALPRSIWNAGNPMNRVNFLFDSLNQSAKEVADATVNASYALKGLNKLSVHIPRFYEKLVRPNLQERISQLEELLLIKELPDHFYREITPNKKFKALADKNWDGATQYDIEDLFALVDWKIIALDEQKYAMNYYADMLTPAIKNMIKMKKNATFCFFKKFFCSLLSIFLFSLTASYVLGDITLIIEKPKYNLFHFLTRLKVPIFINQLCVTTPILGYLVFAGAWSCHLMKCGTMYRFIPHKSNDYTLYYWIVFMCRLCPSIAYNYINQIDAINTTVFEVYGEMREIAFLGNSYNKYLPCFMFIVMILVIFNVWDKILNLFGFQRTPDGSEKENEKRYMVYRELKPEDEHLLSDASFVSMMSNLSEQPLLY</sequence>